<sequence>MSAETIPQSADTIDDPEVAFDAMTRKLAGLTATVDGFAARQQELHGRDYGPDFAGIHGRLDKANVAVRTLSELPAMQLTPETIASQIRSAGEQGRAADHQAWSIANQQLGNAIQSINGVVASARAAEKQRLWIAGAAAAALVIGFAFGTVIPTRIAHAVPENWLWPEAAAARMLQRDSWSAGERLLQVSNAARWRFLTESAQIAEQNAEALASCGRRAAQRRKPLDCVIKVGKAPSH</sequence>
<keyword evidence="1" id="KW-0472">Membrane</keyword>
<gene>
    <name evidence="2" type="ORF">CVN68_02255</name>
</gene>
<feature type="transmembrane region" description="Helical" evidence="1">
    <location>
        <begin position="131"/>
        <end position="151"/>
    </location>
</feature>
<evidence type="ECO:0000313" key="2">
    <source>
        <dbReference type="EMBL" id="ATY30954.1"/>
    </source>
</evidence>
<reference evidence="2 3" key="1">
    <citation type="submission" date="2017-11" db="EMBL/GenBank/DDBJ databases">
        <title>Complete genome sequence of Sphingomonas sp. Strain Cra20, a psychrotolerant potential plant growth promoting rhizobacteria.</title>
        <authorList>
            <person name="Luo Y."/>
        </authorList>
    </citation>
    <scope>NUCLEOTIDE SEQUENCE [LARGE SCALE GENOMIC DNA]</scope>
    <source>
        <strain evidence="2 3">Cra20</strain>
    </source>
</reference>
<accession>A0A2K8MDC9</accession>
<organism evidence="2 3">
    <name type="scientific">Sphingomonas psychrotolerans</name>
    <dbReference type="NCBI Taxonomy" id="1327635"/>
    <lineage>
        <taxon>Bacteria</taxon>
        <taxon>Pseudomonadati</taxon>
        <taxon>Pseudomonadota</taxon>
        <taxon>Alphaproteobacteria</taxon>
        <taxon>Sphingomonadales</taxon>
        <taxon>Sphingomonadaceae</taxon>
        <taxon>Sphingomonas</taxon>
    </lineage>
</organism>
<protein>
    <submittedName>
        <fullName evidence="2">Uncharacterized protein</fullName>
    </submittedName>
</protein>
<dbReference type="Proteomes" id="UP000229081">
    <property type="component" value="Chromosome"/>
</dbReference>
<dbReference type="RefSeq" id="WP_100280765.1">
    <property type="nucleotide sequence ID" value="NZ_CP024923.1"/>
</dbReference>
<dbReference type="KEGG" id="sphc:CVN68_02255"/>
<dbReference type="AlphaFoldDB" id="A0A2K8MDC9"/>
<evidence type="ECO:0000313" key="3">
    <source>
        <dbReference type="Proteomes" id="UP000229081"/>
    </source>
</evidence>
<keyword evidence="3" id="KW-1185">Reference proteome</keyword>
<name>A0A2K8MDC9_9SPHN</name>
<dbReference type="EMBL" id="CP024923">
    <property type="protein sequence ID" value="ATY30954.1"/>
    <property type="molecule type" value="Genomic_DNA"/>
</dbReference>
<dbReference type="Pfam" id="PF19613">
    <property type="entry name" value="DUF6118"/>
    <property type="match status" value="1"/>
</dbReference>
<proteinExistence type="predicted"/>
<evidence type="ECO:0000256" key="1">
    <source>
        <dbReference type="SAM" id="Phobius"/>
    </source>
</evidence>
<dbReference type="InterPro" id="IPR046121">
    <property type="entry name" value="DUF6118"/>
</dbReference>
<keyword evidence="1" id="KW-0812">Transmembrane</keyword>
<keyword evidence="1" id="KW-1133">Transmembrane helix</keyword>
<dbReference type="OrthoDB" id="7277275at2"/>